<dbReference type="InterPro" id="IPR001123">
    <property type="entry name" value="LeuE-type"/>
</dbReference>
<evidence type="ECO:0000313" key="8">
    <source>
        <dbReference type="Proteomes" id="UP001582793"/>
    </source>
</evidence>
<accession>A0ABV5D0W8</accession>
<feature type="transmembrane region" description="Helical" evidence="6">
    <location>
        <begin position="114"/>
        <end position="134"/>
    </location>
</feature>
<dbReference type="PANTHER" id="PTHR30086">
    <property type="entry name" value="ARGININE EXPORTER PROTEIN ARGO"/>
    <property type="match status" value="1"/>
</dbReference>
<dbReference type="RefSeq" id="WP_364206290.1">
    <property type="nucleotide sequence ID" value="NZ_JBCGDC010000179.1"/>
</dbReference>
<feature type="transmembrane region" description="Helical" evidence="6">
    <location>
        <begin position="42"/>
        <end position="70"/>
    </location>
</feature>
<keyword evidence="8" id="KW-1185">Reference proteome</keyword>
<keyword evidence="5 6" id="KW-0472">Membrane</keyword>
<reference evidence="7 8" key="1">
    <citation type="submission" date="2024-04" db="EMBL/GenBank/DDBJ databases">
        <title>Polymorphospora sp. isolated from Baiyangdian Lake in Xiong'an New Area.</title>
        <authorList>
            <person name="Zhang X."/>
            <person name="Liu J."/>
        </authorList>
    </citation>
    <scope>NUCLEOTIDE SEQUENCE [LARGE SCALE GENOMIC DNA]</scope>
    <source>
        <strain evidence="7 8">2-325</strain>
    </source>
</reference>
<evidence type="ECO:0000256" key="4">
    <source>
        <dbReference type="ARBA" id="ARBA00022989"/>
    </source>
</evidence>
<dbReference type="Pfam" id="PF01810">
    <property type="entry name" value="LysE"/>
    <property type="match status" value="1"/>
</dbReference>
<feature type="transmembrane region" description="Helical" evidence="6">
    <location>
        <begin position="6"/>
        <end position="30"/>
    </location>
</feature>
<comment type="subcellular location">
    <subcellularLocation>
        <location evidence="1">Cell membrane</location>
        <topology evidence="1">Multi-pass membrane protein</topology>
    </subcellularLocation>
</comment>
<keyword evidence="4 6" id="KW-1133">Transmembrane helix</keyword>
<organism evidence="7 8">
    <name type="scientific">Polymorphospora lycopeni</name>
    <dbReference type="NCBI Taxonomy" id="3140240"/>
    <lineage>
        <taxon>Bacteria</taxon>
        <taxon>Bacillati</taxon>
        <taxon>Actinomycetota</taxon>
        <taxon>Actinomycetes</taxon>
        <taxon>Micromonosporales</taxon>
        <taxon>Micromonosporaceae</taxon>
        <taxon>Polymorphospora</taxon>
    </lineage>
</organism>
<dbReference type="Proteomes" id="UP001582793">
    <property type="component" value="Unassembled WGS sequence"/>
</dbReference>
<feature type="transmembrane region" description="Helical" evidence="6">
    <location>
        <begin position="76"/>
        <end position="94"/>
    </location>
</feature>
<keyword evidence="2" id="KW-1003">Cell membrane</keyword>
<feature type="transmembrane region" description="Helical" evidence="6">
    <location>
        <begin position="146"/>
        <end position="168"/>
    </location>
</feature>
<feature type="transmembrane region" description="Helical" evidence="6">
    <location>
        <begin position="188"/>
        <end position="206"/>
    </location>
</feature>
<gene>
    <name evidence="7" type="ORF">AAFH96_33205</name>
</gene>
<comment type="caution">
    <text evidence="7">The sequence shown here is derived from an EMBL/GenBank/DDBJ whole genome shotgun (WGS) entry which is preliminary data.</text>
</comment>
<evidence type="ECO:0000256" key="6">
    <source>
        <dbReference type="SAM" id="Phobius"/>
    </source>
</evidence>
<evidence type="ECO:0000256" key="1">
    <source>
        <dbReference type="ARBA" id="ARBA00004651"/>
    </source>
</evidence>
<dbReference type="PIRSF" id="PIRSF006324">
    <property type="entry name" value="LeuE"/>
    <property type="match status" value="1"/>
</dbReference>
<evidence type="ECO:0000256" key="2">
    <source>
        <dbReference type="ARBA" id="ARBA00022475"/>
    </source>
</evidence>
<evidence type="ECO:0000256" key="3">
    <source>
        <dbReference type="ARBA" id="ARBA00022692"/>
    </source>
</evidence>
<proteinExistence type="predicted"/>
<dbReference type="EMBL" id="JBCGDC010000179">
    <property type="protein sequence ID" value="MFB6397907.1"/>
    <property type="molecule type" value="Genomic_DNA"/>
</dbReference>
<sequence>MPIDPGVLAIFVVAIVVICLTPGPDMIYVLAHAISQGPMAGVVASAGMAVGMLVHTLAVTLGLATLMAAAPVLFDIIKWAGAAYLVYIGIRSWIDSGKPPVVGDRPRVPLRTVLWRATVTNLLNPKIVLFYLAFLPQFVDRERGGTGVQLLVLGLLFVIVGFVIDALIALVAGKASAFLLRRRQVDKLLNRIAGTVFLALAARLVIT</sequence>
<evidence type="ECO:0000313" key="7">
    <source>
        <dbReference type="EMBL" id="MFB6397907.1"/>
    </source>
</evidence>
<dbReference type="PANTHER" id="PTHR30086:SF20">
    <property type="entry name" value="ARGININE EXPORTER PROTEIN ARGO-RELATED"/>
    <property type="match status" value="1"/>
</dbReference>
<protein>
    <submittedName>
        <fullName evidence="7">LysE family translocator</fullName>
    </submittedName>
</protein>
<evidence type="ECO:0000256" key="5">
    <source>
        <dbReference type="ARBA" id="ARBA00023136"/>
    </source>
</evidence>
<keyword evidence="3 6" id="KW-0812">Transmembrane</keyword>
<name>A0ABV5D0W8_9ACTN</name>